<evidence type="ECO:0000256" key="1">
    <source>
        <dbReference type="ARBA" id="ARBA00006865"/>
    </source>
</evidence>
<evidence type="ECO:0000256" key="3">
    <source>
        <dbReference type="SAM" id="MobiDB-lite"/>
    </source>
</evidence>
<dbReference type="InterPro" id="IPR050546">
    <property type="entry name" value="Glycosyl_Hydrlase_16"/>
</dbReference>
<feature type="compositionally biased region" description="Gly residues" evidence="3">
    <location>
        <begin position="431"/>
        <end position="448"/>
    </location>
</feature>
<reference evidence="7 8" key="1">
    <citation type="submission" date="2020-08" db="EMBL/GenBank/DDBJ databases">
        <title>Cohnella phylogeny.</title>
        <authorList>
            <person name="Dunlap C."/>
        </authorList>
    </citation>
    <scope>NUCLEOTIDE SEQUENCE [LARGE SCALE GENOMIC DNA]</scope>
    <source>
        <strain evidence="7 8">DSM 103658</strain>
    </source>
</reference>
<dbReference type="EMBL" id="JACJVN010000062">
    <property type="protein sequence ID" value="MBB6678868.1"/>
    <property type="molecule type" value="Genomic_DNA"/>
</dbReference>
<proteinExistence type="inferred from homology"/>
<evidence type="ECO:0000313" key="7">
    <source>
        <dbReference type="EMBL" id="MBB6678868.1"/>
    </source>
</evidence>
<dbReference type="PANTHER" id="PTHR10963:SF55">
    <property type="entry name" value="GLYCOSIDE HYDROLASE FAMILY 16 PROTEIN"/>
    <property type="match status" value="1"/>
</dbReference>
<dbReference type="SUPFAM" id="SSF49785">
    <property type="entry name" value="Galactose-binding domain-like"/>
    <property type="match status" value="5"/>
</dbReference>
<dbReference type="PROSITE" id="PS51272">
    <property type="entry name" value="SLH"/>
    <property type="match status" value="2"/>
</dbReference>
<dbReference type="InterPro" id="IPR001119">
    <property type="entry name" value="SLH_dom"/>
</dbReference>
<evidence type="ECO:0000256" key="4">
    <source>
        <dbReference type="SAM" id="SignalP"/>
    </source>
</evidence>
<dbReference type="GO" id="GO:0005975">
    <property type="term" value="P:carbohydrate metabolic process"/>
    <property type="evidence" value="ECO:0007669"/>
    <property type="project" value="InterPro"/>
</dbReference>
<dbReference type="Pfam" id="PF00395">
    <property type="entry name" value="SLH"/>
    <property type="match status" value="3"/>
</dbReference>
<feature type="chain" id="PRO_5039730558" evidence="4">
    <location>
        <begin position="32"/>
        <end position="1614"/>
    </location>
</feature>
<comment type="similarity">
    <text evidence="1">Belongs to the glycosyl hydrolase 16 family.</text>
</comment>
<dbReference type="SUPFAM" id="SSF49899">
    <property type="entry name" value="Concanavalin A-like lectins/glucanases"/>
    <property type="match status" value="1"/>
</dbReference>
<feature type="domain" description="SLH" evidence="5">
    <location>
        <begin position="39"/>
        <end position="102"/>
    </location>
</feature>
<dbReference type="Pfam" id="PF02018">
    <property type="entry name" value="CBM_4_9"/>
    <property type="match status" value="5"/>
</dbReference>
<evidence type="ECO:0000313" key="8">
    <source>
        <dbReference type="Proteomes" id="UP000574133"/>
    </source>
</evidence>
<comment type="caution">
    <text evidence="7">The sequence shown here is derived from an EMBL/GenBank/DDBJ whole genome shotgun (WGS) entry which is preliminary data.</text>
</comment>
<feature type="signal peptide" evidence="4">
    <location>
        <begin position="1"/>
        <end position="31"/>
    </location>
</feature>
<dbReference type="InterPro" id="IPR013320">
    <property type="entry name" value="ConA-like_dom_sf"/>
</dbReference>
<dbReference type="Pfam" id="PF07550">
    <property type="entry name" value="Shr-like_HID"/>
    <property type="match status" value="1"/>
</dbReference>
<keyword evidence="8" id="KW-1185">Reference proteome</keyword>
<dbReference type="InterPro" id="IPR008979">
    <property type="entry name" value="Galactose-bd-like_sf"/>
</dbReference>
<evidence type="ECO:0000259" key="5">
    <source>
        <dbReference type="PROSITE" id="PS51272"/>
    </source>
</evidence>
<organism evidence="7 8">
    <name type="scientific">Cohnella lubricantis</name>
    <dbReference type="NCBI Taxonomy" id="2163172"/>
    <lineage>
        <taxon>Bacteria</taxon>
        <taxon>Bacillati</taxon>
        <taxon>Bacillota</taxon>
        <taxon>Bacilli</taxon>
        <taxon>Bacillales</taxon>
        <taxon>Paenibacillaceae</taxon>
        <taxon>Cohnella</taxon>
    </lineage>
</organism>
<dbReference type="Proteomes" id="UP000574133">
    <property type="component" value="Unassembled WGS sequence"/>
</dbReference>
<protein>
    <submittedName>
        <fullName evidence="7">Carbohydrate binding domain-containing protein</fullName>
    </submittedName>
</protein>
<dbReference type="Pfam" id="PF00722">
    <property type="entry name" value="Glyco_hydro_16"/>
    <property type="match status" value="1"/>
</dbReference>
<dbReference type="PANTHER" id="PTHR10963">
    <property type="entry name" value="GLYCOSYL HYDROLASE-RELATED"/>
    <property type="match status" value="1"/>
</dbReference>
<dbReference type="GO" id="GO:0004553">
    <property type="term" value="F:hydrolase activity, hydrolyzing O-glycosyl compounds"/>
    <property type="evidence" value="ECO:0007669"/>
    <property type="project" value="InterPro"/>
</dbReference>
<dbReference type="CDD" id="cd08023">
    <property type="entry name" value="GH16_laminarinase_like"/>
    <property type="match status" value="1"/>
</dbReference>
<dbReference type="PROSITE" id="PS51762">
    <property type="entry name" value="GH16_2"/>
    <property type="match status" value="1"/>
</dbReference>
<sequence>MSRLKIRFALGRAATALTLAFGLLSPAAASAESASNTAGIAPFKDVSSAHWAASALSRWQEAGILNGYPDGSMRPNQPITRSEFAALINRIFGFGSSPAEPLADAAAGTWKGDALAAAAQAGYLMPDDAGRIYPDRPFTRAETAAALDDLFRLPEAKDAGFGDIASLPDQAKAAISDLAAGSYLNGYPDGNFHPNAAITRAELAAVLDRLITGLVQGGEAELPRAVDGNVVVNRADATLSDTTIGGQLYLAAGIGDGDAHLNRVTVKGAAYVDGGGEHSITAADSSFDSVVINKDNDLVRFAMEGDTSVNRFVLQSGATVEQNGGGSSRPDVVLPVGHPATLSGSFGSVSSGEGDGEITELVIKGTVEMLTLTKPTRVTLEEGAVIGRLIAAENAGASTIDGPGTINQVQNLSASLKWNGNAVPVTPPAGEGSGSNGSGSGGSGGGNPGEDPWTLVWSDEFNDTTIDPSKWTYDIGNGSGGWGNNELEYYTDRPENVKEENGNLVITARKESYEGFGYTSTRIKTKDLFSQKYGKFEIRAMLPTGKGYWPAIWMLPQDDAYGTWAASGEIDIMENKGSEPATVSGTIHYGQQWPNNMYSGESYPLPNGSTVEDYHTYSLEWEPGELRWYVDGVLYSTKNDWYSKSLNQPANNTYPAPFDQPFFLLMNVAIGGNFDGNPIDSTVFPQSMAVDYVRVYELTGRPYRDPVPPQLEKEPLPAGARQPLADGNYVYNGAFDQDDPAIPNWDEVPGTDYWRLFEGEGGDGSFGIEDLEGRKLARISIESAGWQPYSVQLLNDVSVAKGHYYKWSFDAKSTDSRTMSVRVTGGESRGFAAYSPSVTVNLTGELQHFETYFQMKDETDIAARTEFNMGLDSKTVWIGNVRLEEVDSIPMDEDGPKTPLNGDGNHVYNGTFDQGDASRMTYWHLVEGGGAQAAAHVSEADRRLSLEIKEAGSGDSSSVKLLQRGIQLLQDGDYSLSFDAGANAARNATVALMSQDGSITYDSASFELGNAATHLDFALHMADTDDNEAQLVFLFGGIVGTITLDNVKLLRTSVYYPPDTDYYPLANGSFQGGLSPWQSAIDSGGSVTAELQGQEAKITVFALGQNPWSNMFYQDGLKLVGGLTYALDFDARASLPRKIGFDVENASYTRYVDETLDVGTDTAHYSYEFTMSQTDTAALKFFFGVQDGTAGISVPHSVYLSNVDLKVKNAPVSRPPHLLADTTDNLAGSPIEIAFASDPEWLDAVTTVKLNGKALEAGQFTLADGLLTLDANLFPLNGSYTIAVEATGYGIATVRQDVLANDGNLLRNGSFASGTSDWTLWTNAGGSWAAGEGAAVLSIPSPGDTYWSTQFYQEGIPVQAGHSYRLSFKGSSTASRPIYLEMLDTSRQVTYIRLTETADDYAVDFKANANGLKINFCIGSVVDGTATTPAGAHTLQLDDLRLVEIEPIPDPIPDPDPEPAGHPLQNGTFDSGTAGWTLYINDGSDASISSEDGQLKVAFTNYDGWFVYSTQVYQDHLQLDAGITYTLSFTAKATDSKDLIVSVENAGKSDIQYLAATTIPLTAEYATYSYDFTMGSASDPNGKLVFQLGSNNAEGPHYQNQSVYIDEVTLAEKI</sequence>
<dbReference type="Gene3D" id="2.60.120.200">
    <property type="match status" value="1"/>
</dbReference>
<dbReference type="InterPro" id="IPR000757">
    <property type="entry name" value="Beta-glucanase-like"/>
</dbReference>
<dbReference type="InterPro" id="IPR011432">
    <property type="entry name" value="Shr-like_HID"/>
</dbReference>
<feature type="domain" description="GH16" evidence="6">
    <location>
        <begin position="416"/>
        <end position="701"/>
    </location>
</feature>
<keyword evidence="4" id="KW-0732">Signal</keyword>
<dbReference type="Gene3D" id="2.60.120.260">
    <property type="entry name" value="Galactose-binding domain-like"/>
    <property type="match status" value="5"/>
</dbReference>
<name>A0A841TI05_9BACL</name>
<keyword evidence="2" id="KW-0378">Hydrolase</keyword>
<dbReference type="InterPro" id="IPR003305">
    <property type="entry name" value="CenC_carb-bd"/>
</dbReference>
<evidence type="ECO:0000256" key="2">
    <source>
        <dbReference type="ARBA" id="ARBA00022801"/>
    </source>
</evidence>
<gene>
    <name evidence="7" type="ORF">H4Q31_16380</name>
</gene>
<feature type="domain" description="SLH" evidence="5">
    <location>
        <begin position="158"/>
        <end position="221"/>
    </location>
</feature>
<feature type="region of interest" description="Disordered" evidence="3">
    <location>
        <begin position="420"/>
        <end position="455"/>
    </location>
</feature>
<evidence type="ECO:0000259" key="6">
    <source>
        <dbReference type="PROSITE" id="PS51762"/>
    </source>
</evidence>
<accession>A0A841TI05</accession>
<dbReference type="RefSeq" id="WP_185180132.1">
    <property type="nucleotide sequence ID" value="NZ_CBCSEP010000008.1"/>
</dbReference>